<dbReference type="OrthoDB" id="9783686at2"/>
<dbReference type="Gene3D" id="2.40.240.50">
    <property type="entry name" value="Barwin-like endoglucanases"/>
    <property type="match status" value="1"/>
</dbReference>
<dbReference type="InterPro" id="IPR036908">
    <property type="entry name" value="RlpA-like_sf"/>
</dbReference>
<dbReference type="GO" id="GO:0009254">
    <property type="term" value="P:peptidoglycan turnover"/>
    <property type="evidence" value="ECO:0007669"/>
    <property type="project" value="InterPro"/>
</dbReference>
<keyword evidence="8" id="KW-1185">Reference proteome</keyword>
<dbReference type="STRING" id="1166073.SAMN05192530_107104"/>
<dbReference type="GO" id="GO:0019867">
    <property type="term" value="C:outer membrane"/>
    <property type="evidence" value="ECO:0007669"/>
    <property type="project" value="InterPro"/>
</dbReference>
<name>A0A1H0K4Z1_9HYPH</name>
<feature type="domain" description="Lytic transglycosylase MltA" evidence="6">
    <location>
        <begin position="76"/>
        <end position="233"/>
    </location>
</feature>
<dbReference type="GO" id="GO:0008933">
    <property type="term" value="F:peptidoglycan lytic transglycosylase activity"/>
    <property type="evidence" value="ECO:0007669"/>
    <property type="project" value="TreeGrafter"/>
</dbReference>
<evidence type="ECO:0000313" key="7">
    <source>
        <dbReference type="EMBL" id="SDO51168.1"/>
    </source>
</evidence>
<dbReference type="Proteomes" id="UP000198793">
    <property type="component" value="Unassembled WGS sequence"/>
</dbReference>
<dbReference type="SUPFAM" id="SSF50685">
    <property type="entry name" value="Barwin-like endoglucanases"/>
    <property type="match status" value="1"/>
</dbReference>
<dbReference type="PIRSF" id="PIRSF019422">
    <property type="entry name" value="MltA"/>
    <property type="match status" value="1"/>
</dbReference>
<protein>
    <recommendedName>
        <fullName evidence="2">peptidoglycan lytic exotransglycosylase</fullName>
        <ecNumber evidence="2">4.2.2.n1</ecNumber>
    </recommendedName>
    <alternativeName>
        <fullName evidence="5">Murein hydrolase A</fullName>
    </alternativeName>
</protein>
<reference evidence="7 8" key="1">
    <citation type="submission" date="2016-10" db="EMBL/GenBank/DDBJ databases">
        <authorList>
            <person name="de Groot N.N."/>
        </authorList>
    </citation>
    <scope>NUCLEOTIDE SEQUENCE [LARGE SCALE GENOMIC DNA]</scope>
    <source>
        <strain evidence="8">L7-484,KACC 16230,DSM 25025</strain>
    </source>
</reference>
<evidence type="ECO:0000313" key="8">
    <source>
        <dbReference type="Proteomes" id="UP000198793"/>
    </source>
</evidence>
<dbReference type="SMART" id="SM00925">
    <property type="entry name" value="MltA"/>
    <property type="match status" value="1"/>
</dbReference>
<dbReference type="AlphaFoldDB" id="A0A1H0K4Z1"/>
<dbReference type="PANTHER" id="PTHR30124:SF0">
    <property type="entry name" value="MEMBRANE-BOUND LYTIC MUREIN TRANSGLYCOSYLASE A"/>
    <property type="match status" value="1"/>
</dbReference>
<sequence>MSAVPFPPGWDRGDLRPALRAFRVGPALRGDAEARQAAQALAPDPSPGEARRFFECFFQPAATVPDGFLTGYYEPELPASLRREGPFRWPLYAPPADLVRLEASAPGLDPDARFARRRPDGALEPYPDRAAIEAELLDGRGLEIAWLRSPVDRFFVHVQGSARLVLPDGAALRVGFAAKNGHRFTAIGRVLVARGELALPEADMAGIRRWLASRPLEDGLALMRENRSFIFFRVVDDIGDRDGPVGAAGLPLTPFGSLAVDPRHHAYGSLLFVHAPTLRIGARPFGQLLVAQDTGSAIVGPGRGDLFTGSGEAAGTLAGTIRHPCAFTALLPRGSERNGDDG</sequence>
<dbReference type="Pfam" id="PF03562">
    <property type="entry name" value="MltA"/>
    <property type="match status" value="1"/>
</dbReference>
<evidence type="ECO:0000256" key="3">
    <source>
        <dbReference type="ARBA" id="ARBA00023239"/>
    </source>
</evidence>
<dbReference type="GO" id="GO:0009253">
    <property type="term" value="P:peptidoglycan catabolic process"/>
    <property type="evidence" value="ECO:0007669"/>
    <property type="project" value="TreeGrafter"/>
</dbReference>
<dbReference type="InterPro" id="IPR005300">
    <property type="entry name" value="MltA_B"/>
</dbReference>
<accession>A0A1H0K4Z1</accession>
<dbReference type="EC" id="4.2.2.n1" evidence="2"/>
<dbReference type="EMBL" id="FNIT01000007">
    <property type="protein sequence ID" value="SDO51168.1"/>
    <property type="molecule type" value="Genomic_DNA"/>
</dbReference>
<keyword evidence="3" id="KW-0456">Lyase</keyword>
<dbReference type="Gene3D" id="2.40.40.10">
    <property type="entry name" value="RlpA-like domain"/>
    <property type="match status" value="1"/>
</dbReference>
<evidence type="ECO:0000259" key="6">
    <source>
        <dbReference type="SMART" id="SM00925"/>
    </source>
</evidence>
<keyword evidence="4" id="KW-0961">Cell wall biogenesis/degradation</keyword>
<evidence type="ECO:0000256" key="2">
    <source>
        <dbReference type="ARBA" id="ARBA00012587"/>
    </source>
</evidence>
<evidence type="ECO:0000256" key="1">
    <source>
        <dbReference type="ARBA" id="ARBA00001420"/>
    </source>
</evidence>
<organism evidence="7 8">
    <name type="scientific">Aureimonas jatrophae</name>
    <dbReference type="NCBI Taxonomy" id="1166073"/>
    <lineage>
        <taxon>Bacteria</taxon>
        <taxon>Pseudomonadati</taxon>
        <taxon>Pseudomonadota</taxon>
        <taxon>Alphaproteobacteria</taxon>
        <taxon>Hyphomicrobiales</taxon>
        <taxon>Aurantimonadaceae</taxon>
        <taxon>Aureimonas</taxon>
    </lineage>
</organism>
<proteinExistence type="predicted"/>
<dbReference type="InterPro" id="IPR026044">
    <property type="entry name" value="MltA"/>
</dbReference>
<dbReference type="InterPro" id="IPR010611">
    <property type="entry name" value="3D_dom"/>
</dbReference>
<comment type="catalytic activity">
    <reaction evidence="1">
        <text>Exolytic cleavage of the (1-&gt;4)-beta-glycosidic linkage between N-acetylmuramic acid (MurNAc) and N-acetylglucosamine (GlcNAc) residues in peptidoglycan, from either the reducing or the non-reducing ends of the peptidoglycan chains, with concomitant formation of a 1,6-anhydrobond in the MurNAc residue.</text>
        <dbReference type="EC" id="4.2.2.n1"/>
    </reaction>
</comment>
<dbReference type="GO" id="GO:0071555">
    <property type="term" value="P:cell wall organization"/>
    <property type="evidence" value="ECO:0007669"/>
    <property type="project" value="UniProtKB-KW"/>
</dbReference>
<dbReference type="CDD" id="cd14485">
    <property type="entry name" value="mltA_like_LT_A"/>
    <property type="match status" value="1"/>
</dbReference>
<dbReference type="GO" id="GO:0004553">
    <property type="term" value="F:hydrolase activity, hydrolyzing O-glycosyl compounds"/>
    <property type="evidence" value="ECO:0007669"/>
    <property type="project" value="InterPro"/>
</dbReference>
<evidence type="ECO:0000256" key="4">
    <source>
        <dbReference type="ARBA" id="ARBA00023316"/>
    </source>
</evidence>
<dbReference type="PANTHER" id="PTHR30124">
    <property type="entry name" value="MEMBRANE-BOUND LYTIC MUREIN TRANSGLYCOSYLASE A"/>
    <property type="match status" value="1"/>
</dbReference>
<evidence type="ECO:0000256" key="5">
    <source>
        <dbReference type="ARBA" id="ARBA00030918"/>
    </source>
</evidence>
<dbReference type="CDD" id="cd14668">
    <property type="entry name" value="mlta_B"/>
    <property type="match status" value="1"/>
</dbReference>
<dbReference type="Pfam" id="PF06725">
    <property type="entry name" value="3D"/>
    <property type="match status" value="1"/>
</dbReference>
<dbReference type="RefSeq" id="WP_090675094.1">
    <property type="nucleotide sequence ID" value="NZ_FNIT01000007.1"/>
</dbReference>
<gene>
    <name evidence="7" type="ORF">SAMN05192530_107104</name>
</gene>